<name>A0A5R9E2K4_9ACTN</name>
<organism evidence="2 3">
    <name type="scientific">Streptomyces marianii</name>
    <dbReference type="NCBI Taxonomy" id="1817406"/>
    <lineage>
        <taxon>Bacteria</taxon>
        <taxon>Bacillati</taxon>
        <taxon>Actinomycetota</taxon>
        <taxon>Actinomycetes</taxon>
        <taxon>Kitasatosporales</taxon>
        <taxon>Streptomycetaceae</taxon>
        <taxon>Streptomyces</taxon>
    </lineage>
</organism>
<keyword evidence="3" id="KW-1185">Reference proteome</keyword>
<sequence length="160" mass="17242">MKNPQQDLAGATAWAEEMAEAQAEAIRLLHGAELPGAELPGAEQPTEQLVAELEAGVPFWRQAAEASDAETFLGHLRSVDQHNGTSMPAGFAVCWVFPYPYPSPAGRSRAQPPQLRSEPVEGWAEVLGRFCRKDVSHRMASGSAFPRGEARRCGTLTTSA</sequence>
<proteinExistence type="predicted"/>
<dbReference type="OrthoDB" id="3628931at2"/>
<feature type="region of interest" description="Disordered" evidence="1">
    <location>
        <begin position="141"/>
        <end position="160"/>
    </location>
</feature>
<dbReference type="AlphaFoldDB" id="A0A5R9E2K4"/>
<comment type="caution">
    <text evidence="2">The sequence shown here is derived from an EMBL/GenBank/DDBJ whole genome shotgun (WGS) entry which is preliminary data.</text>
</comment>
<dbReference type="EMBL" id="VAWE01000001">
    <property type="protein sequence ID" value="TLQ44140.1"/>
    <property type="molecule type" value="Genomic_DNA"/>
</dbReference>
<evidence type="ECO:0000313" key="2">
    <source>
        <dbReference type="EMBL" id="TLQ44140.1"/>
    </source>
</evidence>
<dbReference type="RefSeq" id="WP_138053541.1">
    <property type="nucleotide sequence ID" value="NZ_VAWE01000001.1"/>
</dbReference>
<dbReference type="Proteomes" id="UP000305921">
    <property type="component" value="Unassembled WGS sequence"/>
</dbReference>
<reference evidence="2 3" key="1">
    <citation type="submission" date="2019-05" db="EMBL/GenBank/DDBJ databases">
        <title>Streptomyces marianii sp. nov., a novel marine actinomycete from southern coast of India.</title>
        <authorList>
            <person name="Iniyan A.M."/>
            <person name="Wink J."/>
            <person name="Ramprasad E."/>
            <person name="Ramana C.V."/>
            <person name="Bunk B."/>
            <person name="Sproer C."/>
            <person name="Joseph F.-J.R.S."/>
            <person name="Vincent S.G.P."/>
        </authorList>
    </citation>
    <scope>NUCLEOTIDE SEQUENCE [LARGE SCALE GENOMIC DNA]</scope>
    <source>
        <strain evidence="2 3">ICN19</strain>
    </source>
</reference>
<gene>
    <name evidence="2" type="ORF">FEF34_14290</name>
</gene>
<evidence type="ECO:0000256" key="1">
    <source>
        <dbReference type="SAM" id="MobiDB-lite"/>
    </source>
</evidence>
<accession>A0A5R9E2K4</accession>
<protein>
    <submittedName>
        <fullName evidence="2">Uncharacterized protein</fullName>
    </submittedName>
</protein>
<evidence type="ECO:0000313" key="3">
    <source>
        <dbReference type="Proteomes" id="UP000305921"/>
    </source>
</evidence>